<proteinExistence type="predicted"/>
<dbReference type="Proteomes" id="UP000631114">
    <property type="component" value="Unassembled WGS sequence"/>
</dbReference>
<dbReference type="EMBL" id="JADFTS010000008">
    <property type="protein sequence ID" value="KAF9591221.1"/>
    <property type="molecule type" value="Genomic_DNA"/>
</dbReference>
<comment type="caution">
    <text evidence="1">The sequence shown here is derived from an EMBL/GenBank/DDBJ whole genome shotgun (WGS) entry which is preliminary data.</text>
</comment>
<evidence type="ECO:0000313" key="2">
    <source>
        <dbReference type="Proteomes" id="UP000631114"/>
    </source>
</evidence>
<organism evidence="1 2">
    <name type="scientific">Coptis chinensis</name>
    <dbReference type="NCBI Taxonomy" id="261450"/>
    <lineage>
        <taxon>Eukaryota</taxon>
        <taxon>Viridiplantae</taxon>
        <taxon>Streptophyta</taxon>
        <taxon>Embryophyta</taxon>
        <taxon>Tracheophyta</taxon>
        <taxon>Spermatophyta</taxon>
        <taxon>Magnoliopsida</taxon>
        <taxon>Ranunculales</taxon>
        <taxon>Ranunculaceae</taxon>
        <taxon>Coptidoideae</taxon>
        <taxon>Coptis</taxon>
    </lineage>
</organism>
<gene>
    <name evidence="1" type="ORF">IFM89_002876</name>
</gene>
<keyword evidence="2" id="KW-1185">Reference proteome</keyword>
<dbReference type="OrthoDB" id="5795902at2759"/>
<protein>
    <submittedName>
        <fullName evidence="1">Uncharacterized protein</fullName>
    </submittedName>
</protein>
<reference evidence="1 2" key="1">
    <citation type="submission" date="2020-10" db="EMBL/GenBank/DDBJ databases">
        <title>The Coptis chinensis genome and diversification of protoberbering-type alkaloids.</title>
        <authorList>
            <person name="Wang B."/>
            <person name="Shu S."/>
            <person name="Song C."/>
            <person name="Liu Y."/>
        </authorList>
    </citation>
    <scope>NUCLEOTIDE SEQUENCE [LARGE SCALE GENOMIC DNA]</scope>
    <source>
        <strain evidence="1">HL-2020</strain>
        <tissue evidence="1">Leaf</tissue>
    </source>
</reference>
<dbReference type="AlphaFoldDB" id="A0A835LL16"/>
<name>A0A835LL16_9MAGN</name>
<dbReference type="InterPro" id="IPR013785">
    <property type="entry name" value="Aldolase_TIM"/>
</dbReference>
<sequence length="105" mass="11935">MESGRQWRAKDIGLTDRKCAWMPHGFMSVDTKLGAGKAFLRSLCHQNAEWGVDFVKHYCIFGDDLNINEVAIVSEVQCDTVLLPNWITRDDWDSWGDVAAQFNVS</sequence>
<feature type="non-terminal residue" evidence="1">
    <location>
        <position position="105"/>
    </location>
</feature>
<accession>A0A835LL16</accession>
<dbReference type="Gene3D" id="3.20.20.70">
    <property type="entry name" value="Aldolase class I"/>
    <property type="match status" value="1"/>
</dbReference>
<evidence type="ECO:0000313" key="1">
    <source>
        <dbReference type="EMBL" id="KAF9591221.1"/>
    </source>
</evidence>